<organism evidence="2 3">
    <name type="scientific">Elizabethkingia bruuniana</name>
    <dbReference type="NCBI Taxonomy" id="1756149"/>
    <lineage>
        <taxon>Bacteria</taxon>
        <taxon>Pseudomonadati</taxon>
        <taxon>Bacteroidota</taxon>
        <taxon>Flavobacteriia</taxon>
        <taxon>Flavobacteriales</taxon>
        <taxon>Weeksellaceae</taxon>
        <taxon>Elizabethkingia</taxon>
    </lineage>
</organism>
<dbReference type="GeneID" id="93131792"/>
<dbReference type="GO" id="GO:0003677">
    <property type="term" value="F:DNA binding"/>
    <property type="evidence" value="ECO:0007669"/>
    <property type="project" value="InterPro"/>
</dbReference>
<sequence>MSIKDRYISLRDEKGVTNYVVSDNTGIQSSSLGRLEKGQVKHPSEKTIAALAKFFDVNEDWLRTGNGEKRDDMKKSDLYKIVYAATMDALRDFNKDRIKDKTK</sequence>
<dbReference type="SMART" id="SM00530">
    <property type="entry name" value="HTH_XRE"/>
    <property type="match status" value="1"/>
</dbReference>
<dbReference type="EMBL" id="CP067018">
    <property type="protein sequence ID" value="QQN57481.1"/>
    <property type="molecule type" value="Genomic_DNA"/>
</dbReference>
<reference evidence="2 3" key="1">
    <citation type="submission" date="2020-12" db="EMBL/GenBank/DDBJ databases">
        <title>FDA dAtabase for Regulatory Grade micrObial Sequences (FDA-ARGOS): Supporting development and validation of Infectious Disease Dx tests.</title>
        <authorList>
            <person name="Kerrigan L."/>
            <person name="Long C."/>
            <person name="Tallon L."/>
            <person name="Sadzewicz L."/>
            <person name="Zhao X."/>
            <person name="Boylan J."/>
            <person name="Ott S."/>
            <person name="Bowen H."/>
            <person name="Vavikolanu K."/>
            <person name="Mehta A."/>
            <person name="Aluvathingal J."/>
            <person name="Nadendla S."/>
            <person name="Yan Y."/>
            <person name="Sichtig H."/>
        </authorList>
    </citation>
    <scope>NUCLEOTIDE SEQUENCE [LARGE SCALE GENOMIC DNA]</scope>
    <source>
        <strain evidence="2 3">FDAARGOS_1031</strain>
    </source>
</reference>
<protein>
    <submittedName>
        <fullName evidence="2">Helix-turn-helix transcriptional regulator</fullName>
    </submittedName>
</protein>
<evidence type="ECO:0000259" key="1">
    <source>
        <dbReference type="PROSITE" id="PS50943"/>
    </source>
</evidence>
<dbReference type="PROSITE" id="PS50943">
    <property type="entry name" value="HTH_CROC1"/>
    <property type="match status" value="1"/>
</dbReference>
<dbReference type="SUPFAM" id="SSF47413">
    <property type="entry name" value="lambda repressor-like DNA-binding domains"/>
    <property type="match status" value="1"/>
</dbReference>
<dbReference type="Proteomes" id="UP000595426">
    <property type="component" value="Chromosome"/>
</dbReference>
<evidence type="ECO:0000313" key="3">
    <source>
        <dbReference type="Proteomes" id="UP000595426"/>
    </source>
</evidence>
<dbReference type="CDD" id="cd00093">
    <property type="entry name" value="HTH_XRE"/>
    <property type="match status" value="1"/>
</dbReference>
<dbReference type="InterPro" id="IPR001387">
    <property type="entry name" value="Cro/C1-type_HTH"/>
</dbReference>
<dbReference type="AlphaFoldDB" id="A0A7T7UWH2"/>
<gene>
    <name evidence="2" type="ORF">I6H88_13610</name>
</gene>
<accession>A0A7T7UWH2</accession>
<proteinExistence type="predicted"/>
<dbReference type="InterPro" id="IPR010982">
    <property type="entry name" value="Lambda_DNA-bd_dom_sf"/>
</dbReference>
<name>A0A7T7UWH2_9FLAO</name>
<keyword evidence="3" id="KW-1185">Reference proteome</keyword>
<dbReference type="KEGG" id="egm:AYC65_02690"/>
<feature type="domain" description="HTH cro/C1-type" evidence="1">
    <location>
        <begin position="10"/>
        <end position="62"/>
    </location>
</feature>
<dbReference type="Gene3D" id="1.10.260.40">
    <property type="entry name" value="lambda repressor-like DNA-binding domains"/>
    <property type="match status" value="1"/>
</dbReference>
<dbReference type="OrthoDB" id="3831186at2"/>
<dbReference type="RefSeq" id="WP_034871303.1">
    <property type="nucleotide sequence ID" value="NZ_CBCSDR010000005.1"/>
</dbReference>
<evidence type="ECO:0000313" key="2">
    <source>
        <dbReference type="EMBL" id="QQN57481.1"/>
    </source>
</evidence>
<dbReference type="Pfam" id="PF01381">
    <property type="entry name" value="HTH_3"/>
    <property type="match status" value="1"/>
</dbReference>